<feature type="compositionally biased region" description="Low complexity" evidence="2">
    <location>
        <begin position="589"/>
        <end position="599"/>
    </location>
</feature>
<gene>
    <name evidence="4" type="ORF">EDB92DRAFT_2024304</name>
</gene>
<evidence type="ECO:0000256" key="1">
    <source>
        <dbReference type="PROSITE-ProRule" id="PRU00047"/>
    </source>
</evidence>
<keyword evidence="1" id="KW-0479">Metal-binding</keyword>
<organism evidence="4 5">
    <name type="scientific">Lactarius akahatsu</name>
    <dbReference type="NCBI Taxonomy" id="416441"/>
    <lineage>
        <taxon>Eukaryota</taxon>
        <taxon>Fungi</taxon>
        <taxon>Dikarya</taxon>
        <taxon>Basidiomycota</taxon>
        <taxon>Agaricomycotina</taxon>
        <taxon>Agaricomycetes</taxon>
        <taxon>Russulales</taxon>
        <taxon>Russulaceae</taxon>
        <taxon>Lactarius</taxon>
    </lineage>
</organism>
<dbReference type="InterPro" id="IPR001878">
    <property type="entry name" value="Znf_CCHC"/>
</dbReference>
<feature type="compositionally biased region" description="Pro residues" evidence="2">
    <location>
        <begin position="568"/>
        <end position="588"/>
    </location>
</feature>
<feature type="region of interest" description="Disordered" evidence="2">
    <location>
        <begin position="663"/>
        <end position="715"/>
    </location>
</feature>
<reference evidence="4" key="1">
    <citation type="submission" date="2022-01" db="EMBL/GenBank/DDBJ databases">
        <title>Comparative genomics reveals a dynamic genome evolution in the ectomycorrhizal milk-cap (Lactarius) mushrooms.</title>
        <authorList>
            <consortium name="DOE Joint Genome Institute"/>
            <person name="Lebreton A."/>
            <person name="Tang N."/>
            <person name="Kuo A."/>
            <person name="LaButti K."/>
            <person name="Drula E."/>
            <person name="Barry K."/>
            <person name="Clum A."/>
            <person name="Lipzen A."/>
            <person name="Mousain D."/>
            <person name="Ng V."/>
            <person name="Wang R."/>
            <person name="Wang X."/>
            <person name="Dai Y."/>
            <person name="Henrissat B."/>
            <person name="Grigoriev I.V."/>
            <person name="Guerin-Laguette A."/>
            <person name="Yu F."/>
            <person name="Martin F.M."/>
        </authorList>
    </citation>
    <scope>NUCLEOTIDE SEQUENCE</scope>
    <source>
        <strain evidence="4">QP</strain>
    </source>
</reference>
<name>A0AAD4LBQ8_9AGAM</name>
<dbReference type="EMBL" id="JAKELL010000059">
    <property type="protein sequence ID" value="KAH8985905.1"/>
    <property type="molecule type" value="Genomic_DNA"/>
</dbReference>
<dbReference type="GO" id="GO:0003676">
    <property type="term" value="F:nucleic acid binding"/>
    <property type="evidence" value="ECO:0007669"/>
    <property type="project" value="InterPro"/>
</dbReference>
<feature type="region of interest" description="Disordered" evidence="2">
    <location>
        <begin position="561"/>
        <end position="615"/>
    </location>
</feature>
<dbReference type="PROSITE" id="PS50158">
    <property type="entry name" value="ZF_CCHC"/>
    <property type="match status" value="1"/>
</dbReference>
<feature type="domain" description="CCHC-type" evidence="3">
    <location>
        <begin position="438"/>
        <end position="453"/>
    </location>
</feature>
<keyword evidence="1" id="KW-0862">Zinc</keyword>
<protein>
    <recommendedName>
        <fullName evidence="3">CCHC-type domain-containing protein</fullName>
    </recommendedName>
</protein>
<keyword evidence="1" id="KW-0863">Zinc-finger</keyword>
<evidence type="ECO:0000259" key="3">
    <source>
        <dbReference type="PROSITE" id="PS50158"/>
    </source>
</evidence>
<evidence type="ECO:0000313" key="4">
    <source>
        <dbReference type="EMBL" id="KAH8985905.1"/>
    </source>
</evidence>
<accession>A0AAD4LBQ8</accession>
<keyword evidence="5" id="KW-1185">Reference proteome</keyword>
<proteinExistence type="predicted"/>
<dbReference type="AlphaFoldDB" id="A0AAD4LBQ8"/>
<evidence type="ECO:0000256" key="2">
    <source>
        <dbReference type="SAM" id="MobiDB-lite"/>
    </source>
</evidence>
<dbReference type="Proteomes" id="UP001201163">
    <property type="component" value="Unassembled WGS sequence"/>
</dbReference>
<comment type="caution">
    <text evidence="4">The sequence shown here is derived from an EMBL/GenBank/DDBJ whole genome shotgun (WGS) entry which is preliminary data.</text>
</comment>
<dbReference type="GO" id="GO:0008270">
    <property type="term" value="F:zinc ion binding"/>
    <property type="evidence" value="ECO:0007669"/>
    <property type="project" value="UniProtKB-KW"/>
</dbReference>
<evidence type="ECO:0000313" key="5">
    <source>
        <dbReference type="Proteomes" id="UP001201163"/>
    </source>
</evidence>
<sequence>MTARARDPTEPFPKDDDEWIEVLHHWEDDLPAHVLGSAYWNTSPTDPHRGCRCVVGQQVFLLEFINNVWHFIECHFDTDLGHHIHRTQRSAALDRENALDLGWWLPEDEANPDRFPPAITPAPIEEPREEEQLKYIDEDISLDLPLPDPVDELMEAFRRLTPIHVDLALVDSSVPTPMPTVPTASFAPCTTPTVVPMATAPLTGALKGTPPALFTGNCTDSEQFLWEFRLHRKLNRDNGIMQNPYSRVICALGFIRGPSVNNWVDIEEQKLDALITQATNPVAETDEQLWTAFKASIKAAWTDTLSKQNAYQKLMMLQMKGDDVDTYISQFEYLASAAEWHRDASGTVEFFRCGLTKSLLRACILRTTPPESMTEWQDAACAEAQHPIPVTSNVTAPPPVPPVDSIVLMDVDAISTSRPRSPPLSDAEHERCMREHCCFCCKQQGHLSLSCPSRSSPPRAHVNTIAALSLPTASPLVTEVVRDILGLSSAERQQVINSLLLADCDLDPASPVTQINALALPFPSSIPHPAPSCPPSPIPRSLSPIHSPTHVALLSFTPVDEAPRSPIASPPHTPSPIPSPPPHPPRSPLRPSSPRVLPPFIVEDDNPPFRGVKTIKTSVLTPETIDQTPPPEKVTYYPSLFLSHVLESPRDPDQVAQVAPVTRVQTETQHVSHPTPQVAQRPDSPQPPDTDRTTHHAMTAQREPTIDLTTPHTLH</sequence>
<feature type="compositionally biased region" description="Polar residues" evidence="2">
    <location>
        <begin position="663"/>
        <end position="678"/>
    </location>
</feature>